<dbReference type="GeneID" id="57096706"/>
<dbReference type="PROSITE" id="PS51278">
    <property type="entry name" value="GATASE_TYPE_2"/>
    <property type="match status" value="1"/>
</dbReference>
<feature type="binding site" evidence="10">
    <location>
        <position position="290"/>
    </location>
    <ligand>
        <name>ATP</name>
        <dbReference type="ChEBI" id="CHEBI:30616"/>
    </ligand>
</feature>
<dbReference type="SUPFAM" id="SSF52402">
    <property type="entry name" value="Adenine nucleotide alpha hydrolases-like"/>
    <property type="match status" value="1"/>
</dbReference>
<dbReference type="Gene3D" id="3.60.20.10">
    <property type="entry name" value="Glutamine Phosphoribosylpyrophosphate, subunit 1, domain 1"/>
    <property type="match status" value="1"/>
</dbReference>
<dbReference type="EC" id="6.3.5.4" evidence="3"/>
<keyword evidence="6 9" id="KW-0061">Asparagine biosynthesis</keyword>
<dbReference type="Gene3D" id="3.40.50.620">
    <property type="entry name" value="HUPs"/>
    <property type="match status" value="2"/>
</dbReference>
<dbReference type="Pfam" id="PF13537">
    <property type="entry name" value="GATase_7"/>
    <property type="match status" value="1"/>
</dbReference>
<keyword evidence="9" id="KW-0028">Amino-acid biosynthesis</keyword>
<evidence type="ECO:0000256" key="8">
    <source>
        <dbReference type="ARBA" id="ARBA00048741"/>
    </source>
</evidence>
<dbReference type="InterPro" id="IPR029055">
    <property type="entry name" value="Ntn_hydrolases_N"/>
</dbReference>
<sequence>MCGIVAFLSKQEPISQEALKRATQSLHHRGPDGQNYWISPNQRVGLGHARLSIIDLTTGEQPIANEEENLHIVVNGEFYDFEQIQADLKRWGYRLRTRSDSEIALHLYDEFGTQCLQRLRGEFAFVLWDERNQVLFAARDRFGIKPLYYTVNGGTLYLASEVKALFAAGVPARWNPESFFQYNSAVLEADRTLFQDIYEVPPGHFLLASHSGWQLIRYWDFNYPRINEPVTQYSEGEYIEKLRYTLDEAIRLRLWADVPVGCYLSGGIDSSTVLGMAARHTSGSIQAFTIAFDQPPYDEQAFARETVEHVGANLHILPVSQSDLVSNFADAVYYGERLSNTISTAGKYLLSKATRDMGYKVVLTGEGSDEIFGGYVAMREDMLLYNREGQDEQTVQQLLAQLQLHNPTSALLLETNASEMPLKGVQRTLGFVPTWLKNVSVGLMKAGIKKLDPFYTPAFAAFVAERDAFKIFLNRLDVQGQLTGREPVNQSLYLWSKTVLPNYVLRMLGDGVEMAHSIEGRLPFLDHHVVELVRDFPVSLKIRGATEKYVLREAARPFLTDTMYHRKKHSYSSPPYALQSNQPLQELLQDTLRGEVMKSLPFYDQKAVITLLDRLPEMDDSKRTQVTFTLTGMVSACILQERFKLMG</sequence>
<protein>
    <recommendedName>
        <fullName evidence="3">asparagine synthase (glutamine-hydrolyzing)</fullName>
        <ecNumber evidence="3">6.3.5.4</ecNumber>
    </recommendedName>
</protein>
<feature type="site" description="Important for beta-aspartyl-AMP intermediate formation" evidence="11">
    <location>
        <position position="366"/>
    </location>
</feature>
<dbReference type="GO" id="GO:0006529">
    <property type="term" value="P:asparagine biosynthetic process"/>
    <property type="evidence" value="ECO:0007669"/>
    <property type="project" value="UniProtKB-KW"/>
</dbReference>
<proteinExistence type="inferred from homology"/>
<comment type="pathway">
    <text evidence="1">Amino-acid biosynthesis; L-asparagine biosynthesis; L-asparagine from L-aspartate (L-Gln route): step 1/1.</text>
</comment>
<dbReference type="InterPro" id="IPR014729">
    <property type="entry name" value="Rossmann-like_a/b/a_fold"/>
</dbReference>
<evidence type="ECO:0000313" key="13">
    <source>
        <dbReference type="EMBL" id="PHK03754.1"/>
    </source>
</evidence>
<dbReference type="GO" id="GO:0004066">
    <property type="term" value="F:asparagine synthase (glutamine-hydrolyzing) activity"/>
    <property type="evidence" value="ECO:0007669"/>
    <property type="project" value="UniProtKB-EC"/>
</dbReference>
<keyword evidence="5 10" id="KW-0067">ATP-binding</keyword>
<dbReference type="PANTHER" id="PTHR43284:SF1">
    <property type="entry name" value="ASPARAGINE SYNTHETASE"/>
    <property type="match status" value="1"/>
</dbReference>
<accession>A0A9Q5ZCL2</accession>
<evidence type="ECO:0000256" key="3">
    <source>
        <dbReference type="ARBA" id="ARBA00012737"/>
    </source>
</evidence>
<dbReference type="RefSeq" id="WP_099066632.1">
    <property type="nucleotide sequence ID" value="NZ_LAHD01000033.1"/>
</dbReference>
<dbReference type="SUPFAM" id="SSF56235">
    <property type="entry name" value="N-terminal nucleophile aminohydrolases (Ntn hydrolases)"/>
    <property type="match status" value="1"/>
</dbReference>
<dbReference type="CDD" id="cd00712">
    <property type="entry name" value="AsnB"/>
    <property type="match status" value="1"/>
</dbReference>
<dbReference type="InterPro" id="IPR001962">
    <property type="entry name" value="Asn_synthase"/>
</dbReference>
<evidence type="ECO:0000256" key="10">
    <source>
        <dbReference type="PIRSR" id="PIRSR001589-2"/>
    </source>
</evidence>
<feature type="active site" description="For GATase activity" evidence="9">
    <location>
        <position position="2"/>
    </location>
</feature>
<dbReference type="InterPro" id="IPR006426">
    <property type="entry name" value="Asn_synth_AEB"/>
</dbReference>
<dbReference type="PANTHER" id="PTHR43284">
    <property type="entry name" value="ASPARAGINE SYNTHETASE (GLUTAMINE-HYDROLYZING)"/>
    <property type="match status" value="1"/>
</dbReference>
<keyword evidence="4 10" id="KW-0547">Nucleotide-binding</keyword>
<evidence type="ECO:0000256" key="7">
    <source>
        <dbReference type="ARBA" id="ARBA00022962"/>
    </source>
</evidence>
<feature type="binding site" evidence="10">
    <location>
        <position position="100"/>
    </location>
    <ligand>
        <name>L-glutamine</name>
        <dbReference type="ChEBI" id="CHEBI:58359"/>
    </ligand>
</feature>
<dbReference type="Pfam" id="PF00733">
    <property type="entry name" value="Asn_synthase"/>
    <property type="match status" value="1"/>
</dbReference>
<dbReference type="PIRSF" id="PIRSF001589">
    <property type="entry name" value="Asn_synthetase_glu-h"/>
    <property type="match status" value="1"/>
</dbReference>
<evidence type="ECO:0000256" key="1">
    <source>
        <dbReference type="ARBA" id="ARBA00005187"/>
    </source>
</evidence>
<evidence type="ECO:0000313" key="14">
    <source>
        <dbReference type="Proteomes" id="UP000222310"/>
    </source>
</evidence>
<dbReference type="InterPro" id="IPR051786">
    <property type="entry name" value="ASN_synthetase/amidase"/>
</dbReference>
<evidence type="ECO:0000256" key="2">
    <source>
        <dbReference type="ARBA" id="ARBA00005752"/>
    </source>
</evidence>
<dbReference type="EMBL" id="LAHD01000033">
    <property type="protein sequence ID" value="PHK03754.1"/>
    <property type="molecule type" value="Genomic_DNA"/>
</dbReference>
<dbReference type="AlphaFoldDB" id="A0A9Q5ZCL2"/>
<evidence type="ECO:0000256" key="9">
    <source>
        <dbReference type="PIRSR" id="PIRSR001589-1"/>
    </source>
</evidence>
<dbReference type="GO" id="GO:0005829">
    <property type="term" value="C:cytosol"/>
    <property type="evidence" value="ECO:0007669"/>
    <property type="project" value="TreeGrafter"/>
</dbReference>
<comment type="caution">
    <text evidence="13">The sequence shown here is derived from an EMBL/GenBank/DDBJ whole genome shotgun (WGS) entry which is preliminary data.</text>
</comment>
<dbReference type="GO" id="GO:0005524">
    <property type="term" value="F:ATP binding"/>
    <property type="evidence" value="ECO:0007669"/>
    <property type="project" value="UniProtKB-KW"/>
</dbReference>
<dbReference type="InterPro" id="IPR017932">
    <property type="entry name" value="GATase_2_dom"/>
</dbReference>
<keyword evidence="7 9" id="KW-0315">Glutamine amidotransferase</keyword>
<name>A0A9Q5ZCL2_NOSLI</name>
<comment type="similarity">
    <text evidence="2">Belongs to the asparagine synthetase family.</text>
</comment>
<reference evidence="13 14" key="1">
    <citation type="submission" date="2015-02" db="EMBL/GenBank/DDBJ databases">
        <title>Nostoc linckia genome annotation.</title>
        <authorList>
            <person name="Zhou Z."/>
        </authorList>
    </citation>
    <scope>NUCLEOTIDE SEQUENCE [LARGE SCALE GENOMIC DNA]</scope>
    <source>
        <strain evidence="14">z8</strain>
    </source>
</reference>
<dbReference type="Proteomes" id="UP000222310">
    <property type="component" value="Unassembled WGS sequence"/>
</dbReference>
<evidence type="ECO:0000259" key="12">
    <source>
        <dbReference type="PROSITE" id="PS51278"/>
    </source>
</evidence>
<dbReference type="NCBIfam" id="TIGR01536">
    <property type="entry name" value="asn_synth_AEB"/>
    <property type="match status" value="1"/>
</dbReference>
<organism evidence="13 14">
    <name type="scientific">Nostoc linckia z8</name>
    <dbReference type="NCBI Taxonomy" id="1628746"/>
    <lineage>
        <taxon>Bacteria</taxon>
        <taxon>Bacillati</taxon>
        <taxon>Cyanobacteriota</taxon>
        <taxon>Cyanophyceae</taxon>
        <taxon>Nostocales</taxon>
        <taxon>Nostocaceae</taxon>
        <taxon>Nostoc</taxon>
    </lineage>
</organism>
<dbReference type="CDD" id="cd01991">
    <property type="entry name" value="Asn_synthase_B_C"/>
    <property type="match status" value="1"/>
</dbReference>
<evidence type="ECO:0000256" key="6">
    <source>
        <dbReference type="ARBA" id="ARBA00022888"/>
    </source>
</evidence>
<evidence type="ECO:0000256" key="4">
    <source>
        <dbReference type="ARBA" id="ARBA00022741"/>
    </source>
</evidence>
<evidence type="ECO:0000256" key="11">
    <source>
        <dbReference type="PIRSR" id="PIRSR001589-3"/>
    </source>
</evidence>
<gene>
    <name evidence="13" type="ORF">VF08_13855</name>
</gene>
<feature type="domain" description="Glutamine amidotransferase type-2" evidence="12">
    <location>
        <begin position="2"/>
        <end position="211"/>
    </location>
</feature>
<dbReference type="InterPro" id="IPR033738">
    <property type="entry name" value="AsnB_N"/>
</dbReference>
<evidence type="ECO:0000256" key="5">
    <source>
        <dbReference type="ARBA" id="ARBA00022840"/>
    </source>
</evidence>
<comment type="catalytic activity">
    <reaction evidence="8">
        <text>L-aspartate + L-glutamine + ATP + H2O = L-asparagine + L-glutamate + AMP + diphosphate + H(+)</text>
        <dbReference type="Rhea" id="RHEA:12228"/>
        <dbReference type="ChEBI" id="CHEBI:15377"/>
        <dbReference type="ChEBI" id="CHEBI:15378"/>
        <dbReference type="ChEBI" id="CHEBI:29985"/>
        <dbReference type="ChEBI" id="CHEBI:29991"/>
        <dbReference type="ChEBI" id="CHEBI:30616"/>
        <dbReference type="ChEBI" id="CHEBI:33019"/>
        <dbReference type="ChEBI" id="CHEBI:58048"/>
        <dbReference type="ChEBI" id="CHEBI:58359"/>
        <dbReference type="ChEBI" id="CHEBI:456215"/>
        <dbReference type="EC" id="6.3.5.4"/>
    </reaction>
</comment>